<keyword evidence="2" id="KW-0547">Nucleotide-binding</keyword>
<keyword evidence="6" id="KW-1185">Reference proteome</keyword>
<comment type="similarity">
    <text evidence="1">Belongs to the GPN-loop GTPase family.</text>
</comment>
<dbReference type="SUPFAM" id="SSF52540">
    <property type="entry name" value="P-loop containing nucleoside triphosphate hydrolases"/>
    <property type="match status" value="1"/>
</dbReference>
<evidence type="ECO:0000256" key="1">
    <source>
        <dbReference type="ARBA" id="ARBA00005290"/>
    </source>
</evidence>
<dbReference type="PANTHER" id="PTHR21231">
    <property type="entry name" value="XPA-BINDING PROTEIN 1-RELATED"/>
    <property type="match status" value="1"/>
</dbReference>
<dbReference type="OrthoDB" id="31092at2157"/>
<evidence type="ECO:0000313" key="6">
    <source>
        <dbReference type="Proteomes" id="UP000027153"/>
    </source>
</evidence>
<keyword evidence="4" id="KW-0342">GTP-binding</keyword>
<organism evidence="5 6">
    <name type="scientific">Candidatus Methanoperedens nitratireducens</name>
    <dbReference type="NCBI Taxonomy" id="1392998"/>
    <lineage>
        <taxon>Archaea</taxon>
        <taxon>Methanobacteriati</taxon>
        <taxon>Methanobacteriota</taxon>
        <taxon>Stenosarchaea group</taxon>
        <taxon>Methanomicrobia</taxon>
        <taxon>Methanosarcinales</taxon>
        <taxon>ANME-2 cluster</taxon>
        <taxon>Candidatus Methanoperedentaceae</taxon>
        <taxon>Candidatus Methanoperedens</taxon>
    </lineage>
</organism>
<protein>
    <submittedName>
        <fullName evidence="5">Small G protein, GTPase SAR1</fullName>
    </submittedName>
</protein>
<evidence type="ECO:0000256" key="4">
    <source>
        <dbReference type="ARBA" id="ARBA00023134"/>
    </source>
</evidence>
<dbReference type="EMBL" id="JMIY01000005">
    <property type="protein sequence ID" value="KCZ71653.1"/>
    <property type="molecule type" value="Genomic_DNA"/>
</dbReference>
<dbReference type="Proteomes" id="UP000027153">
    <property type="component" value="Unassembled WGS sequence"/>
</dbReference>
<proteinExistence type="inferred from homology"/>
<dbReference type="GO" id="GO:0003924">
    <property type="term" value="F:GTPase activity"/>
    <property type="evidence" value="ECO:0007669"/>
    <property type="project" value="TreeGrafter"/>
</dbReference>
<name>A0A062V4W4_9EURY</name>
<keyword evidence="3" id="KW-0378">Hydrolase</keyword>
<comment type="caution">
    <text evidence="5">The sequence shown here is derived from an EMBL/GenBank/DDBJ whole genome shotgun (WGS) entry which is preliminary data.</text>
</comment>
<evidence type="ECO:0000256" key="3">
    <source>
        <dbReference type="ARBA" id="ARBA00022801"/>
    </source>
</evidence>
<dbReference type="GO" id="GO:0005525">
    <property type="term" value="F:GTP binding"/>
    <property type="evidence" value="ECO:0007669"/>
    <property type="project" value="UniProtKB-KW"/>
</dbReference>
<dbReference type="AlphaFoldDB" id="A0A062V4W4"/>
<gene>
    <name evidence="5" type="ORF">ANME2D_02389</name>
</gene>
<sequence length="258" mass="28745">MINLYFIGSAGSGKSTLTGAFAGWMQHQRYDAITVNLDPGIESAPYVPDVDIRDWIELGGIMEDYGVGPNGAQIIAADMLAMNIDEIKEEIENYDAEYVIIDTPGQMELFIMRQSGKFLIDSLGADKSIINFLYDPVISKTPSGFITLMLQAASVQVRFNVPFISILTKSDLLTDDEREKILRWSRDLIELEEAIHNELPTMRTQLSIEFLSVLSSFGAGQVLLPVSSMYGSGMEDIYNAAQQIYYGGEDLSRDWDLL</sequence>
<dbReference type="InterPro" id="IPR027417">
    <property type="entry name" value="P-loop_NTPase"/>
</dbReference>
<reference evidence="5 6" key="1">
    <citation type="journal article" date="2013" name="Nature">
        <title>Anaerobic oxidation of methane coupled to nitrate reduction in a novel archaeal lineage.</title>
        <authorList>
            <person name="Haroon M.F."/>
            <person name="Hu S."/>
            <person name="Shi Y."/>
            <person name="Imelfort M."/>
            <person name="Keller J."/>
            <person name="Hugenholtz P."/>
            <person name="Yuan Z."/>
            <person name="Tyson G.W."/>
        </authorList>
    </citation>
    <scope>NUCLEOTIDE SEQUENCE [LARGE SCALE GENOMIC DNA]</scope>
    <source>
        <strain evidence="5 6">ANME-2d</strain>
    </source>
</reference>
<evidence type="ECO:0000256" key="2">
    <source>
        <dbReference type="ARBA" id="ARBA00022741"/>
    </source>
</evidence>
<evidence type="ECO:0000313" key="5">
    <source>
        <dbReference type="EMBL" id="KCZ71653.1"/>
    </source>
</evidence>
<accession>A0A062V4W4</accession>
<dbReference type="Gene3D" id="3.40.50.300">
    <property type="entry name" value="P-loop containing nucleotide triphosphate hydrolases"/>
    <property type="match status" value="1"/>
</dbReference>
<dbReference type="Pfam" id="PF03029">
    <property type="entry name" value="ATP_bind_1"/>
    <property type="match status" value="1"/>
</dbReference>
<dbReference type="RefSeq" id="WP_048091726.1">
    <property type="nucleotide sequence ID" value="NZ_JMIY01000005.1"/>
</dbReference>
<dbReference type="InterPro" id="IPR004130">
    <property type="entry name" value="Gpn"/>
</dbReference>
<dbReference type="PANTHER" id="PTHR21231:SF8">
    <property type="entry name" value="GPN-LOOP GTPASE 1"/>
    <property type="match status" value="1"/>
</dbReference>
<dbReference type="PATRIC" id="fig|1392998.3.peg.2382"/>